<organism evidence="1 2">
    <name type="scientific">Pythium oligandrum</name>
    <name type="common">Mycoparasitic fungus</name>
    <dbReference type="NCBI Taxonomy" id="41045"/>
    <lineage>
        <taxon>Eukaryota</taxon>
        <taxon>Sar</taxon>
        <taxon>Stramenopiles</taxon>
        <taxon>Oomycota</taxon>
        <taxon>Peronosporomycetes</taxon>
        <taxon>Pythiales</taxon>
        <taxon>Pythiaceae</taxon>
        <taxon>Pythium</taxon>
    </lineage>
</organism>
<dbReference type="AlphaFoldDB" id="A0A8K1CMI8"/>
<comment type="caution">
    <text evidence="1">The sequence shown here is derived from an EMBL/GenBank/DDBJ whole genome shotgun (WGS) entry which is preliminary data.</text>
</comment>
<reference evidence="1" key="1">
    <citation type="submission" date="2019-03" db="EMBL/GenBank/DDBJ databases">
        <title>Long read genome sequence of the mycoparasitic Pythium oligandrum ATCC 38472 isolated from sugarbeet rhizosphere.</title>
        <authorList>
            <person name="Gaulin E."/>
        </authorList>
    </citation>
    <scope>NUCLEOTIDE SEQUENCE</scope>
    <source>
        <strain evidence="1">ATCC 38472_TT</strain>
    </source>
</reference>
<sequence>MPQELLQALSHMLSDTNEAIVCFGVFILLQYASQSSHWHGLINEVLITQCQQLSTSAQRQSTQWLLRQLQDAMGGDAW</sequence>
<proteinExistence type="predicted"/>
<gene>
    <name evidence="1" type="ORF">Poli38472_003589</name>
</gene>
<name>A0A8K1CMI8_PYTOL</name>
<protein>
    <submittedName>
        <fullName evidence="1">Uncharacterized protein</fullName>
    </submittedName>
</protein>
<dbReference type="EMBL" id="SPLM01000036">
    <property type="protein sequence ID" value="TMW65824.1"/>
    <property type="molecule type" value="Genomic_DNA"/>
</dbReference>
<evidence type="ECO:0000313" key="2">
    <source>
        <dbReference type="Proteomes" id="UP000794436"/>
    </source>
</evidence>
<dbReference type="Proteomes" id="UP000794436">
    <property type="component" value="Unassembled WGS sequence"/>
</dbReference>
<keyword evidence="2" id="KW-1185">Reference proteome</keyword>
<evidence type="ECO:0000313" key="1">
    <source>
        <dbReference type="EMBL" id="TMW65824.1"/>
    </source>
</evidence>
<accession>A0A8K1CMI8</accession>